<name>A0A5E4ST48_9BURK</name>
<dbReference type="InterPro" id="IPR016833">
    <property type="entry name" value="Put_Na-Bile_cotransptr"/>
</dbReference>
<feature type="transmembrane region" description="Helical" evidence="1">
    <location>
        <begin position="31"/>
        <end position="49"/>
    </location>
</feature>
<feature type="transmembrane region" description="Helical" evidence="1">
    <location>
        <begin position="99"/>
        <end position="119"/>
    </location>
</feature>
<dbReference type="GO" id="GO:0005886">
    <property type="term" value="C:plasma membrane"/>
    <property type="evidence" value="ECO:0007669"/>
    <property type="project" value="TreeGrafter"/>
</dbReference>
<dbReference type="AlphaFoldDB" id="A0A5E4ST48"/>
<dbReference type="Gene3D" id="1.20.1530.20">
    <property type="match status" value="1"/>
</dbReference>
<sequence>MARPRFLPDNFTLMLVATVVLASLLPVHGEGAIAFNLLTNFAIAALFFLHGAKLSREAILAGATHWRLHLLVFASTFAVFPLVGVAFKPVLSWLVTPELYLGVLFLCTLPATVQSAIAFTSIARGNVPAAVCSASASSLFGIFLTPVLVGLVVVHHDGNTGVSPFDSIGNIMLQLLVPFVAGQIARRAIGAWVERHRALLKIVDQGSILLVVYTAFSKAVNTGLWHQIPLLALGGLLVACAVILGIMLMFTTFASRWFGFSREDQITIVFCGSKKSLASGIPMAKVLFAGGPLGAIVLPLMLFHQMQLMVCAVLARRYANQQRAALANLGPVQGGKPAGHATAGSGNDAKAGAGR</sequence>
<dbReference type="PANTHER" id="PTHR18640:SF5">
    <property type="entry name" value="SODIUM_BILE ACID COTRANSPORTER 7"/>
    <property type="match status" value="1"/>
</dbReference>
<dbReference type="Pfam" id="PF13593">
    <property type="entry name" value="SBF_like"/>
    <property type="match status" value="1"/>
</dbReference>
<feature type="transmembrane region" description="Helical" evidence="1">
    <location>
        <begin position="70"/>
        <end position="87"/>
    </location>
</feature>
<dbReference type="RefSeq" id="WP_150695911.1">
    <property type="nucleotide sequence ID" value="NZ_CABPRZ010000003.1"/>
</dbReference>
<feature type="transmembrane region" description="Helical" evidence="1">
    <location>
        <begin position="228"/>
        <end position="253"/>
    </location>
</feature>
<accession>A0A5E4ST48</accession>
<organism evidence="2 3">
    <name type="scientific">Pandoraea terrae</name>
    <dbReference type="NCBI Taxonomy" id="1537710"/>
    <lineage>
        <taxon>Bacteria</taxon>
        <taxon>Pseudomonadati</taxon>
        <taxon>Pseudomonadota</taxon>
        <taxon>Betaproteobacteria</taxon>
        <taxon>Burkholderiales</taxon>
        <taxon>Burkholderiaceae</taxon>
        <taxon>Pandoraea</taxon>
    </lineage>
</organism>
<feature type="transmembrane region" description="Helical" evidence="1">
    <location>
        <begin position="7"/>
        <end position="25"/>
    </location>
</feature>
<dbReference type="Proteomes" id="UP000414233">
    <property type="component" value="Unassembled WGS sequence"/>
</dbReference>
<dbReference type="InterPro" id="IPR038770">
    <property type="entry name" value="Na+/solute_symporter_sf"/>
</dbReference>
<feature type="transmembrane region" description="Helical" evidence="1">
    <location>
        <begin position="131"/>
        <end position="155"/>
    </location>
</feature>
<reference evidence="2 3" key="1">
    <citation type="submission" date="2019-08" db="EMBL/GenBank/DDBJ databases">
        <authorList>
            <person name="Peeters C."/>
        </authorList>
    </citation>
    <scope>NUCLEOTIDE SEQUENCE [LARGE SCALE GENOMIC DNA]</scope>
    <source>
        <strain evidence="2 3">LMG 30175</strain>
    </source>
</reference>
<dbReference type="EMBL" id="CABPRZ010000003">
    <property type="protein sequence ID" value="VVD79066.1"/>
    <property type="molecule type" value="Genomic_DNA"/>
</dbReference>
<keyword evidence="3" id="KW-1185">Reference proteome</keyword>
<keyword evidence="1" id="KW-0812">Transmembrane</keyword>
<protein>
    <submittedName>
        <fullName evidence="2">Bile acid:sodium symporter</fullName>
    </submittedName>
</protein>
<feature type="transmembrane region" description="Helical" evidence="1">
    <location>
        <begin position="167"/>
        <end position="186"/>
    </location>
</feature>
<keyword evidence="1" id="KW-1133">Transmembrane helix</keyword>
<proteinExistence type="predicted"/>
<evidence type="ECO:0000256" key="1">
    <source>
        <dbReference type="SAM" id="Phobius"/>
    </source>
</evidence>
<gene>
    <name evidence="2" type="ORF">PTE30175_00963</name>
</gene>
<dbReference type="PIRSF" id="PIRSF026166">
    <property type="entry name" value="UCP026166"/>
    <property type="match status" value="1"/>
</dbReference>
<dbReference type="OrthoDB" id="9792271at2"/>
<evidence type="ECO:0000313" key="2">
    <source>
        <dbReference type="EMBL" id="VVD79066.1"/>
    </source>
</evidence>
<keyword evidence="1" id="KW-0472">Membrane</keyword>
<dbReference type="PANTHER" id="PTHR18640">
    <property type="entry name" value="SOLUTE CARRIER FAMILY 10 MEMBER 7"/>
    <property type="match status" value="1"/>
</dbReference>
<evidence type="ECO:0000313" key="3">
    <source>
        <dbReference type="Proteomes" id="UP000414233"/>
    </source>
</evidence>